<organism evidence="1 2">
    <name type="scientific">Flintibacter hominis</name>
    <dbReference type="NCBI Taxonomy" id="2763048"/>
    <lineage>
        <taxon>Bacteria</taxon>
        <taxon>Bacillati</taxon>
        <taxon>Bacillota</taxon>
        <taxon>Clostridia</taxon>
        <taxon>Eubacteriales</taxon>
        <taxon>Flintibacter</taxon>
    </lineage>
</organism>
<name>A0A8J6JA57_9FIRM</name>
<protein>
    <submittedName>
        <fullName evidence="1">Uncharacterized protein</fullName>
    </submittedName>
</protein>
<dbReference type="GO" id="GO:0003677">
    <property type="term" value="F:DNA binding"/>
    <property type="evidence" value="ECO:0007669"/>
    <property type="project" value="InterPro"/>
</dbReference>
<evidence type="ECO:0000313" key="1">
    <source>
        <dbReference type="EMBL" id="MBC5722743.1"/>
    </source>
</evidence>
<dbReference type="InterPro" id="IPR010982">
    <property type="entry name" value="Lambda_DNA-bd_dom_sf"/>
</dbReference>
<dbReference type="EMBL" id="JACOPO010000004">
    <property type="protein sequence ID" value="MBC5722743.1"/>
    <property type="molecule type" value="Genomic_DNA"/>
</dbReference>
<comment type="caution">
    <text evidence="1">The sequence shown here is derived from an EMBL/GenBank/DDBJ whole genome shotgun (WGS) entry which is preliminary data.</text>
</comment>
<dbReference type="RefSeq" id="WP_147570762.1">
    <property type="nucleotide sequence ID" value="NZ_JACOPO010000004.1"/>
</dbReference>
<dbReference type="AlphaFoldDB" id="A0A8J6JA57"/>
<keyword evidence="2" id="KW-1185">Reference proteome</keyword>
<reference evidence="1" key="1">
    <citation type="submission" date="2020-08" db="EMBL/GenBank/DDBJ databases">
        <title>Genome public.</title>
        <authorList>
            <person name="Liu C."/>
            <person name="Sun Q."/>
        </authorList>
    </citation>
    <scope>NUCLEOTIDE SEQUENCE</scope>
    <source>
        <strain evidence="1">NSJ-23</strain>
    </source>
</reference>
<sequence>MAKRVRRYISELLQAYQEITGKTYTEIALDFDISLSNLYLYRTEQGNPTADTIDKIIDGIEKDCPEVIKKVPYPPEEDIAEEEGHGDL</sequence>
<proteinExistence type="predicted"/>
<dbReference type="Proteomes" id="UP000628736">
    <property type="component" value="Unassembled WGS sequence"/>
</dbReference>
<accession>A0A8J6JA57</accession>
<gene>
    <name evidence="1" type="ORF">H8S11_07950</name>
</gene>
<dbReference type="SUPFAM" id="SSF47413">
    <property type="entry name" value="lambda repressor-like DNA-binding domains"/>
    <property type="match status" value="1"/>
</dbReference>
<evidence type="ECO:0000313" key="2">
    <source>
        <dbReference type="Proteomes" id="UP000628736"/>
    </source>
</evidence>